<sequence length="86" mass="9314">MKNVIFPLFIVLTLAACGDNTPVQTVDWYKTHDPERKAMIAKCEANPGELAGSANCINAKTAANHLAVEKRGYFDLTPINPLKGGQ</sequence>
<dbReference type="PROSITE" id="PS51257">
    <property type="entry name" value="PROKAR_LIPOPROTEIN"/>
    <property type="match status" value="1"/>
</dbReference>
<dbReference type="EMBL" id="QGGT01000001">
    <property type="protein sequence ID" value="PWK36413.1"/>
    <property type="molecule type" value="Genomic_DNA"/>
</dbReference>
<organism evidence="1 2">
    <name type="scientific">Cupriavidus plantarum</name>
    <dbReference type="NCBI Taxonomy" id="942865"/>
    <lineage>
        <taxon>Bacteria</taxon>
        <taxon>Pseudomonadati</taxon>
        <taxon>Pseudomonadota</taxon>
        <taxon>Betaproteobacteria</taxon>
        <taxon>Burkholderiales</taxon>
        <taxon>Burkholderiaceae</taxon>
        <taxon>Cupriavidus</taxon>
    </lineage>
</organism>
<dbReference type="NCBIfam" id="NF033894">
    <property type="entry name" value="Eex_IncN"/>
    <property type="match status" value="1"/>
</dbReference>
<evidence type="ECO:0000313" key="2">
    <source>
        <dbReference type="Proteomes" id="UP000245754"/>
    </source>
</evidence>
<keyword evidence="2" id="KW-1185">Reference proteome</keyword>
<reference evidence="1 2" key="1">
    <citation type="submission" date="2018-05" db="EMBL/GenBank/DDBJ databases">
        <title>Genomic Encyclopedia of Type Strains, Phase IV (KMG-V): Genome sequencing to study the core and pangenomes of soil and plant-associated prokaryotes.</title>
        <authorList>
            <person name="Whitman W."/>
        </authorList>
    </citation>
    <scope>NUCLEOTIDE SEQUENCE [LARGE SCALE GENOMIC DNA]</scope>
    <source>
        <strain evidence="1 2">SLV-132</strain>
    </source>
</reference>
<dbReference type="InterPro" id="IPR047937">
    <property type="entry name" value="Eex_IncN-like"/>
</dbReference>
<comment type="caution">
    <text evidence="1">The sequence shown here is derived from an EMBL/GenBank/DDBJ whole genome shotgun (WGS) entry which is preliminary data.</text>
</comment>
<dbReference type="RefSeq" id="WP_109580247.1">
    <property type="nucleotide sequence ID" value="NZ_QGGT01000001.1"/>
</dbReference>
<gene>
    <name evidence="1" type="ORF">C7419_101267</name>
</gene>
<accession>A0A316EYV9</accession>
<dbReference type="AlphaFoldDB" id="A0A316EYV9"/>
<name>A0A316EYV9_9BURK</name>
<proteinExistence type="predicted"/>
<dbReference type="Proteomes" id="UP000245754">
    <property type="component" value="Unassembled WGS sequence"/>
</dbReference>
<evidence type="ECO:0000313" key="1">
    <source>
        <dbReference type="EMBL" id="PWK36413.1"/>
    </source>
</evidence>
<protein>
    <submittedName>
        <fullName evidence="1">Uncharacterized protein</fullName>
    </submittedName>
</protein>